<dbReference type="PRINTS" id="PR00727">
    <property type="entry name" value="LEADERPTASE"/>
</dbReference>
<comment type="subcellular location">
    <subcellularLocation>
        <location evidence="2">Cell membrane</location>
        <topology evidence="2">Single-pass type II membrane protein</topology>
    </subcellularLocation>
    <subcellularLocation>
        <location evidence="7">Membrane</location>
        <topology evidence="7">Single-pass type II membrane protein</topology>
    </subcellularLocation>
</comment>
<accession>A0A4R6SBG0</accession>
<reference evidence="10 11" key="1">
    <citation type="submission" date="2019-03" db="EMBL/GenBank/DDBJ databases">
        <title>Genomic Encyclopedia of Type Strains, Phase IV (KMG-IV): sequencing the most valuable type-strain genomes for metagenomic binning, comparative biology and taxonomic classification.</title>
        <authorList>
            <person name="Goeker M."/>
        </authorList>
    </citation>
    <scope>NUCLEOTIDE SEQUENCE [LARGE SCALE GENOMIC DNA]</scope>
    <source>
        <strain evidence="10 11">DSM 45361</strain>
    </source>
</reference>
<keyword evidence="7" id="KW-0472">Membrane</keyword>
<dbReference type="PANTHER" id="PTHR43390">
    <property type="entry name" value="SIGNAL PEPTIDASE I"/>
    <property type="match status" value="1"/>
</dbReference>
<keyword evidence="5 7" id="KW-0378">Hydrolase</keyword>
<dbReference type="Proteomes" id="UP000295444">
    <property type="component" value="Unassembled WGS sequence"/>
</dbReference>
<dbReference type="OrthoDB" id="9815782at2"/>
<dbReference type="CDD" id="cd06530">
    <property type="entry name" value="S26_SPase_I"/>
    <property type="match status" value="1"/>
</dbReference>
<evidence type="ECO:0000256" key="8">
    <source>
        <dbReference type="SAM" id="MobiDB-lite"/>
    </source>
</evidence>
<evidence type="ECO:0000256" key="3">
    <source>
        <dbReference type="ARBA" id="ARBA00009370"/>
    </source>
</evidence>
<feature type="transmembrane region" description="Helical" evidence="7">
    <location>
        <begin position="60"/>
        <end position="83"/>
    </location>
</feature>
<dbReference type="InterPro" id="IPR000223">
    <property type="entry name" value="Pept_S26A_signal_pept_1"/>
</dbReference>
<evidence type="ECO:0000256" key="2">
    <source>
        <dbReference type="ARBA" id="ARBA00004401"/>
    </source>
</evidence>
<evidence type="ECO:0000256" key="5">
    <source>
        <dbReference type="ARBA" id="ARBA00022801"/>
    </source>
</evidence>
<evidence type="ECO:0000256" key="6">
    <source>
        <dbReference type="PIRSR" id="PIRSR600223-1"/>
    </source>
</evidence>
<keyword evidence="7" id="KW-0645">Protease</keyword>
<feature type="region of interest" description="Disordered" evidence="8">
    <location>
        <begin position="1"/>
        <end position="46"/>
    </location>
</feature>
<evidence type="ECO:0000256" key="4">
    <source>
        <dbReference type="ARBA" id="ARBA00013208"/>
    </source>
</evidence>
<evidence type="ECO:0000259" key="9">
    <source>
        <dbReference type="Pfam" id="PF10502"/>
    </source>
</evidence>
<keyword evidence="11" id="KW-1185">Reference proteome</keyword>
<organism evidence="10 11">
    <name type="scientific">Labedaea rhizosphaerae</name>
    <dbReference type="NCBI Taxonomy" id="598644"/>
    <lineage>
        <taxon>Bacteria</taxon>
        <taxon>Bacillati</taxon>
        <taxon>Actinomycetota</taxon>
        <taxon>Actinomycetes</taxon>
        <taxon>Pseudonocardiales</taxon>
        <taxon>Pseudonocardiaceae</taxon>
        <taxon>Labedaea</taxon>
    </lineage>
</organism>
<dbReference type="NCBIfam" id="TIGR02227">
    <property type="entry name" value="sigpep_I_bact"/>
    <property type="match status" value="1"/>
</dbReference>
<evidence type="ECO:0000256" key="1">
    <source>
        <dbReference type="ARBA" id="ARBA00000677"/>
    </source>
</evidence>
<dbReference type="PANTHER" id="PTHR43390:SF1">
    <property type="entry name" value="CHLOROPLAST PROCESSING PEPTIDASE"/>
    <property type="match status" value="1"/>
</dbReference>
<comment type="similarity">
    <text evidence="3 7">Belongs to the peptidase S26 family.</text>
</comment>
<dbReference type="GO" id="GO:0009003">
    <property type="term" value="F:signal peptidase activity"/>
    <property type="evidence" value="ECO:0007669"/>
    <property type="project" value="UniProtKB-EC"/>
</dbReference>
<dbReference type="Pfam" id="PF10502">
    <property type="entry name" value="Peptidase_S26"/>
    <property type="match status" value="1"/>
</dbReference>
<comment type="catalytic activity">
    <reaction evidence="1 7">
        <text>Cleavage of hydrophobic, N-terminal signal or leader sequences from secreted and periplasmic proteins.</text>
        <dbReference type="EC" id="3.4.21.89"/>
    </reaction>
</comment>
<proteinExistence type="inferred from homology"/>
<comment type="caution">
    <text evidence="10">The sequence shown here is derived from an EMBL/GenBank/DDBJ whole genome shotgun (WGS) entry which is preliminary data.</text>
</comment>
<dbReference type="RefSeq" id="WP_133850592.1">
    <property type="nucleotide sequence ID" value="NZ_SNXZ01000003.1"/>
</dbReference>
<feature type="active site" evidence="6">
    <location>
        <position position="88"/>
    </location>
</feature>
<dbReference type="SUPFAM" id="SSF51306">
    <property type="entry name" value="LexA/Signal peptidase"/>
    <property type="match status" value="1"/>
</dbReference>
<dbReference type="AlphaFoldDB" id="A0A4R6SBG0"/>
<feature type="compositionally biased region" description="Acidic residues" evidence="8">
    <location>
        <begin position="27"/>
        <end position="38"/>
    </location>
</feature>
<dbReference type="PROSITE" id="PS00761">
    <property type="entry name" value="SPASE_I_3"/>
    <property type="match status" value="1"/>
</dbReference>
<dbReference type="EC" id="3.4.21.89" evidence="4 7"/>
<evidence type="ECO:0000256" key="7">
    <source>
        <dbReference type="RuleBase" id="RU362042"/>
    </source>
</evidence>
<dbReference type="GO" id="GO:0005886">
    <property type="term" value="C:plasma membrane"/>
    <property type="evidence" value="ECO:0007669"/>
    <property type="project" value="UniProtKB-SubCell"/>
</dbReference>
<keyword evidence="7" id="KW-1133">Transmembrane helix</keyword>
<gene>
    <name evidence="10" type="ORF">EV186_103343</name>
</gene>
<name>A0A4R6SBG0_LABRH</name>
<dbReference type="GO" id="GO:0004252">
    <property type="term" value="F:serine-type endopeptidase activity"/>
    <property type="evidence" value="ECO:0007669"/>
    <property type="project" value="InterPro"/>
</dbReference>
<dbReference type="Gene3D" id="2.10.109.10">
    <property type="entry name" value="Umud Fragment, subunit A"/>
    <property type="match status" value="1"/>
</dbReference>
<protein>
    <recommendedName>
        <fullName evidence="4 7">Signal peptidase I</fullName>
        <ecNumber evidence="4 7">3.4.21.89</ecNumber>
    </recommendedName>
</protein>
<dbReference type="InterPro" id="IPR019533">
    <property type="entry name" value="Peptidase_S26"/>
</dbReference>
<evidence type="ECO:0000313" key="11">
    <source>
        <dbReference type="Proteomes" id="UP000295444"/>
    </source>
</evidence>
<dbReference type="InterPro" id="IPR036286">
    <property type="entry name" value="LexA/Signal_pep-like_sf"/>
</dbReference>
<sequence length="328" mass="35661">MVNPVHSAASEDDPDRIGESVSVPEVETAESVETDDSAEASPAVGAHRKKKKPRSFWKELPILIGVALLLTFLIQQFLARVYVIPSESMEQTLHGCAGCFGDRVLVDKLTYDFGDPEPGDVIVFKGPDTWTENDFIAPRSDNFFVRGLQAVGSVVGLAPPDERDFVKRVIAGPGQTVKCCDANNHVLVDGKPLNEPYIYWNGGPPIQESFPEVKVPDGTLWVMGDNRNDSSDSRYQGRVSDTQGNVNGVVPIDHVIGKARLIVLPPGRWGTVDAQNPQEQASAMGAPAWQQGAPLGAGLALAFPTLWLGRRAKGFVVAKWPRRKRDEG</sequence>
<feature type="active site" evidence="6">
    <location>
        <position position="167"/>
    </location>
</feature>
<keyword evidence="7" id="KW-0812">Transmembrane</keyword>
<dbReference type="InterPro" id="IPR019758">
    <property type="entry name" value="Pept_S26A_signal_pept_1_CS"/>
</dbReference>
<feature type="domain" description="Peptidase S26" evidence="9">
    <location>
        <begin position="59"/>
        <end position="263"/>
    </location>
</feature>
<evidence type="ECO:0000313" key="10">
    <source>
        <dbReference type="EMBL" id="TDP97379.1"/>
    </source>
</evidence>
<dbReference type="EMBL" id="SNXZ01000003">
    <property type="protein sequence ID" value="TDP97379.1"/>
    <property type="molecule type" value="Genomic_DNA"/>
</dbReference>
<dbReference type="GO" id="GO:0006465">
    <property type="term" value="P:signal peptide processing"/>
    <property type="evidence" value="ECO:0007669"/>
    <property type="project" value="InterPro"/>
</dbReference>